<dbReference type="EMBL" id="JYDS01001669">
    <property type="protein sequence ID" value="KRY98545.1"/>
    <property type="molecule type" value="Genomic_DNA"/>
</dbReference>
<gene>
    <name evidence="1" type="ORF">T4B_5828</name>
</gene>
<dbReference type="Proteomes" id="UP000054805">
    <property type="component" value="Unassembled WGS sequence"/>
</dbReference>
<organism evidence="1 2">
    <name type="scientific">Trichinella pseudospiralis</name>
    <name type="common">Parasitic roundworm</name>
    <dbReference type="NCBI Taxonomy" id="6337"/>
    <lineage>
        <taxon>Eukaryota</taxon>
        <taxon>Metazoa</taxon>
        <taxon>Ecdysozoa</taxon>
        <taxon>Nematoda</taxon>
        <taxon>Enoplea</taxon>
        <taxon>Dorylaimia</taxon>
        <taxon>Trichinellida</taxon>
        <taxon>Trichinellidae</taxon>
        <taxon>Trichinella</taxon>
    </lineage>
</organism>
<keyword evidence="2" id="KW-1185">Reference proteome</keyword>
<proteinExistence type="predicted"/>
<dbReference type="AlphaFoldDB" id="A0A0V1GJY3"/>
<reference evidence="1 2" key="1">
    <citation type="submission" date="2015-01" db="EMBL/GenBank/DDBJ databases">
        <title>Evolution of Trichinella species and genotypes.</title>
        <authorList>
            <person name="Korhonen P.K."/>
            <person name="Edoardo P."/>
            <person name="Giuseppe L.R."/>
            <person name="Gasser R.B."/>
        </authorList>
    </citation>
    <scope>NUCLEOTIDE SEQUENCE [LARGE SCALE GENOMIC DNA]</scope>
    <source>
        <strain evidence="1">ISS588</strain>
    </source>
</reference>
<accession>A0A0V1GJY3</accession>
<evidence type="ECO:0000313" key="1">
    <source>
        <dbReference type="EMBL" id="KRY98545.1"/>
    </source>
</evidence>
<comment type="caution">
    <text evidence="1">The sequence shown here is derived from an EMBL/GenBank/DDBJ whole genome shotgun (WGS) entry which is preliminary data.</text>
</comment>
<name>A0A0V1GJY3_TRIPS</name>
<protein>
    <submittedName>
        <fullName evidence="1">Uncharacterized protein</fullName>
    </submittedName>
</protein>
<sequence>MRTSICVRVKKQKEQHIACKFFCCSPIILDNSYLHIS</sequence>
<evidence type="ECO:0000313" key="2">
    <source>
        <dbReference type="Proteomes" id="UP000054805"/>
    </source>
</evidence>